<comment type="caution">
    <text evidence="3">The sequence shown here is derived from an EMBL/GenBank/DDBJ whole genome shotgun (WGS) entry which is preliminary data.</text>
</comment>
<evidence type="ECO:0000256" key="2">
    <source>
        <dbReference type="SAM" id="Phobius"/>
    </source>
</evidence>
<dbReference type="EMBL" id="JACERG010000009">
    <property type="protein sequence ID" value="MBA5221915.1"/>
    <property type="molecule type" value="Genomic_DNA"/>
</dbReference>
<reference evidence="3 4" key="1">
    <citation type="submission" date="2020-07" db="EMBL/GenBank/DDBJ databases">
        <title>Differential regulation of undecylprodigiosin biosynthesis in the yeast-scavenging Streptomyces strain MBK6.</title>
        <authorList>
            <person name="Baral B."/>
            <person name="Siitonen V."/>
            <person name="Laughlin M."/>
            <person name="Yamada K."/>
            <person name="Ilomaeki M."/>
            <person name="Metsae-Ketelae M."/>
            <person name="Niemi J."/>
        </authorList>
    </citation>
    <scope>NUCLEOTIDE SEQUENCE [LARGE SCALE GENOMIC DNA]</scope>
    <source>
        <strain evidence="3 4">MBK6</strain>
    </source>
</reference>
<keyword evidence="2" id="KW-0812">Transmembrane</keyword>
<protein>
    <submittedName>
        <fullName evidence="3">Uncharacterized protein</fullName>
    </submittedName>
</protein>
<dbReference type="RefSeq" id="WP_191852666.1">
    <property type="nucleotide sequence ID" value="NZ_JACERG010000009.1"/>
</dbReference>
<accession>A0A7W2DRY0</accession>
<evidence type="ECO:0000313" key="4">
    <source>
        <dbReference type="Proteomes" id="UP000587608"/>
    </source>
</evidence>
<feature type="region of interest" description="Disordered" evidence="1">
    <location>
        <begin position="132"/>
        <end position="153"/>
    </location>
</feature>
<feature type="transmembrane region" description="Helical" evidence="2">
    <location>
        <begin position="101"/>
        <end position="119"/>
    </location>
</feature>
<name>A0A7W2DRY0_9ACTN</name>
<evidence type="ECO:0000313" key="3">
    <source>
        <dbReference type="EMBL" id="MBA5221915.1"/>
    </source>
</evidence>
<organism evidence="3 4">
    <name type="scientific">Streptomyces griseoaurantiacus</name>
    <dbReference type="NCBI Taxonomy" id="68213"/>
    <lineage>
        <taxon>Bacteria</taxon>
        <taxon>Bacillati</taxon>
        <taxon>Actinomycetota</taxon>
        <taxon>Actinomycetes</taxon>
        <taxon>Kitasatosporales</taxon>
        <taxon>Streptomycetaceae</taxon>
        <taxon>Streptomyces</taxon>
        <taxon>Streptomyces aurantiacus group</taxon>
    </lineage>
</organism>
<sequence length="153" mass="16563">MVFKRVWQRLSEWVLSSASGDAGREGATTEDVVGQAILDPGQTERLMAIEEARTRNRIQVMEADGIQKRKLITCIGCFVVVVVAIVFTAKQADRLELSWSPYITSGGTALVAGVLAAVVKRWWTRTLGRAARASAESSPGSRTEDDQNSVGAP</sequence>
<dbReference type="Proteomes" id="UP000587608">
    <property type="component" value="Unassembled WGS sequence"/>
</dbReference>
<dbReference type="AlphaFoldDB" id="A0A7W2DRY0"/>
<keyword evidence="2" id="KW-0472">Membrane</keyword>
<keyword evidence="2" id="KW-1133">Transmembrane helix</keyword>
<proteinExistence type="predicted"/>
<gene>
    <name evidence="3" type="ORF">H1X69_10850</name>
</gene>
<evidence type="ECO:0000256" key="1">
    <source>
        <dbReference type="SAM" id="MobiDB-lite"/>
    </source>
</evidence>
<feature type="transmembrane region" description="Helical" evidence="2">
    <location>
        <begin position="71"/>
        <end position="89"/>
    </location>
</feature>